<dbReference type="CDD" id="cd06787">
    <property type="entry name" value="cpPDZ_AthDEGP7-like"/>
    <property type="match status" value="1"/>
</dbReference>
<feature type="compositionally biased region" description="Low complexity" evidence="2">
    <location>
        <begin position="954"/>
        <end position="974"/>
    </location>
</feature>
<dbReference type="SMART" id="SM00228">
    <property type="entry name" value="PDZ"/>
    <property type="match status" value="2"/>
</dbReference>
<evidence type="ECO:0000313" key="5">
    <source>
        <dbReference type="Proteomes" id="UP001054889"/>
    </source>
</evidence>
<protein>
    <recommendedName>
        <fullName evidence="3">PDZ domain-containing protein</fullName>
    </recommendedName>
</protein>
<reference evidence="4" key="2">
    <citation type="submission" date="2021-12" db="EMBL/GenBank/DDBJ databases">
        <title>Resequencing data analysis of finger millet.</title>
        <authorList>
            <person name="Hatakeyama M."/>
            <person name="Aluri S."/>
            <person name="Balachadran M.T."/>
            <person name="Sivarajan S.R."/>
            <person name="Poveda L."/>
            <person name="Shimizu-Inatsugi R."/>
            <person name="Schlapbach R."/>
            <person name="Sreeman S.M."/>
            <person name="Shimizu K.K."/>
        </authorList>
    </citation>
    <scope>NUCLEOTIDE SEQUENCE</scope>
</reference>
<dbReference type="InterPro" id="IPR001940">
    <property type="entry name" value="Peptidase_S1C"/>
</dbReference>
<gene>
    <name evidence="4" type="primary">ga02498</name>
    <name evidence="4" type="ORF">PR202_ga02498</name>
</gene>
<feature type="compositionally biased region" description="Basic and acidic residues" evidence="2">
    <location>
        <begin position="992"/>
        <end position="1002"/>
    </location>
</feature>
<dbReference type="InterPro" id="IPR043504">
    <property type="entry name" value="Peptidase_S1_PA_chymotrypsin"/>
</dbReference>
<evidence type="ECO:0000259" key="3">
    <source>
        <dbReference type="PROSITE" id="PS50106"/>
    </source>
</evidence>
<sequence>MESPPKEEAGGELAMEIESSVTAEDWRRALSRVVPSVVVLRTTAPRAFDTEAAGASYATGFVVDKSRGIILTNRHVVKPGPVVAEAMFVNREEIPVYPLYRDPVHDFGFFRYDPGAIKFLKYDEIPLAPEAASVGLEIRVVGNDSGEKVSILAGTLARLDREAPYYKKDGYNDFNTFYMQAASGTKGGSSGSPVVDCQGRAVALNAGSKSSSASAFFLPLERVVRALNLIHESWDAFGSKPESVYIPRGTLQVTFHHKGFEETRRLGLRSETEQIVRAVSPSGETGMLVVDSVVPEGPAHKHLEPGDVLVRINGEVVTQFLNMETLLDDSVGREIDLEIERGGNSLTVKLEVEDLHSITPNHFLEVSGAVIHPLSYQQARNFRFKCGLVYVAEAGYMLSRASVPRHSIIKKLAGEDIAHLDDLIAVFAKLSRGARVPLEYVKYTDRHRNKSVLVTIDQHECEDSIVEKKRRRVDEEVAADGTLPSYGDLENVKGSALRHSSNAEGSDLARTVSSNASLAEQVIEPALVMFEVHVPPVCMLDGVHSQHFFGTGVIVYHSDCLGLVAVDRNTVAVVFLHPVHNFALVAYDPSALGAGASVVRAAKLLPDPALRRGDSVYLVGLSRSLQATSRKSIVTNPCTAVNIGSADCPRYRAINMEVIELDTDFGSSFLGILTDEQGRVQALWASFSTQLKYGCSSSEDHQFVRGIPIYAISQVLEKIISGTQGPFRLINGVRKAMPFIRLLEVELYPTLLSKARSYGLSDNWVQALAKKDPVRRQVLRVKGCLAGSKAENLLEQGDMILAINKEPITCFLDIEKACQELDKSAGSDGVLSMTIFRQGKEIDLIVGTDGLEDGEFVRVRTVHLNGKPRVLTLKQDLHYWPTWELSFEPETATWRRERWRERRLDMDYAMAYPPMQTHYMQPVARTVTFASNNNVYVIPPQKTPPPPQQEQEQKQSTPEPPQQQQRETPLQQAEPDQHDAPPPQPDQPEQPPKPEQEEEKAPDAAPLAEPKPKPPKGPKRGKNKKAGGRVRFGPEPPPSQEQEQEEQHQHDAPDPGNGPGQGQHDHGPKGLGPAHQVPAYLLRYTPSPLPRWEATPRRHEYFSGEYRSYYPTPVREGIYRIATDANRLTTIFSEENPNACAIV</sequence>
<dbReference type="Pfam" id="PF13180">
    <property type="entry name" value="PDZ_2"/>
    <property type="match status" value="1"/>
</dbReference>
<dbReference type="AlphaFoldDB" id="A0AAV5BKX3"/>
<dbReference type="PROSITE" id="PS50106">
    <property type="entry name" value="PDZ"/>
    <property type="match status" value="1"/>
</dbReference>
<dbReference type="Gene3D" id="2.40.10.10">
    <property type="entry name" value="Trypsin-like serine proteases"/>
    <property type="match status" value="2"/>
</dbReference>
<dbReference type="CDD" id="cd06786">
    <property type="entry name" value="cpPDZ1_ScNma111-like"/>
    <property type="match status" value="1"/>
</dbReference>
<dbReference type="InterPro" id="IPR009003">
    <property type="entry name" value="Peptidase_S1_PA"/>
</dbReference>
<feature type="compositionally biased region" description="Basic residues" evidence="2">
    <location>
        <begin position="1013"/>
        <end position="1028"/>
    </location>
</feature>
<organism evidence="4 5">
    <name type="scientific">Eleusine coracana subsp. coracana</name>
    <dbReference type="NCBI Taxonomy" id="191504"/>
    <lineage>
        <taxon>Eukaryota</taxon>
        <taxon>Viridiplantae</taxon>
        <taxon>Streptophyta</taxon>
        <taxon>Embryophyta</taxon>
        <taxon>Tracheophyta</taxon>
        <taxon>Spermatophyta</taxon>
        <taxon>Magnoliopsida</taxon>
        <taxon>Liliopsida</taxon>
        <taxon>Poales</taxon>
        <taxon>Poaceae</taxon>
        <taxon>PACMAD clade</taxon>
        <taxon>Chloridoideae</taxon>
        <taxon>Cynodonteae</taxon>
        <taxon>Eleusininae</taxon>
        <taxon>Eleusine</taxon>
    </lineage>
</organism>
<dbReference type="EMBL" id="BQKI01000001">
    <property type="protein sequence ID" value="GJM86621.1"/>
    <property type="molecule type" value="Genomic_DNA"/>
</dbReference>
<comment type="caution">
    <text evidence="4">The sequence shown here is derived from an EMBL/GenBank/DDBJ whole genome shotgun (WGS) entry which is preliminary data.</text>
</comment>
<dbReference type="GO" id="GO:0006508">
    <property type="term" value="P:proteolysis"/>
    <property type="evidence" value="ECO:0007669"/>
    <property type="project" value="InterPro"/>
</dbReference>
<dbReference type="GO" id="GO:0004252">
    <property type="term" value="F:serine-type endopeptidase activity"/>
    <property type="evidence" value="ECO:0007669"/>
    <property type="project" value="InterPro"/>
</dbReference>
<name>A0AAV5BKX3_ELECO</name>
<dbReference type="Pfam" id="PF13365">
    <property type="entry name" value="Trypsin_2"/>
    <property type="match status" value="1"/>
</dbReference>
<dbReference type="InterPro" id="IPR025926">
    <property type="entry name" value="PDZ-like_dom"/>
</dbReference>
<comment type="similarity">
    <text evidence="1">Belongs to the peptidase S1C family.</text>
</comment>
<dbReference type="Proteomes" id="UP001054889">
    <property type="component" value="Unassembled WGS sequence"/>
</dbReference>
<dbReference type="Gene3D" id="2.30.42.10">
    <property type="match status" value="2"/>
</dbReference>
<dbReference type="SUPFAM" id="SSF50494">
    <property type="entry name" value="Trypsin-like serine proteases"/>
    <property type="match status" value="2"/>
</dbReference>
<dbReference type="InterPro" id="IPR001478">
    <property type="entry name" value="PDZ"/>
</dbReference>
<dbReference type="PANTHER" id="PTHR46366">
    <property type="entry name" value="PRO-APOPTOTIC SERINE PROTEASE NMA111"/>
    <property type="match status" value="1"/>
</dbReference>
<evidence type="ECO:0000313" key="4">
    <source>
        <dbReference type="EMBL" id="GJM86621.1"/>
    </source>
</evidence>
<dbReference type="Pfam" id="PF12812">
    <property type="entry name" value="PDZ_1"/>
    <property type="match status" value="1"/>
</dbReference>
<dbReference type="PRINTS" id="PR00834">
    <property type="entry name" value="PROTEASES2C"/>
</dbReference>
<feature type="compositionally biased region" description="Pro residues" evidence="2">
    <location>
        <begin position="980"/>
        <end position="991"/>
    </location>
</feature>
<dbReference type="InterPro" id="IPR036034">
    <property type="entry name" value="PDZ_sf"/>
</dbReference>
<evidence type="ECO:0000256" key="2">
    <source>
        <dbReference type="SAM" id="MobiDB-lite"/>
    </source>
</evidence>
<dbReference type="PANTHER" id="PTHR46366:SF1">
    <property type="entry name" value="PDZ DOMAIN-CONTAINING PROTEIN C1685.05"/>
    <property type="match status" value="1"/>
</dbReference>
<reference evidence="4" key="1">
    <citation type="journal article" date="2018" name="DNA Res.">
        <title>Multiple hybrid de novo genome assembly of finger millet, an orphan allotetraploid crop.</title>
        <authorList>
            <person name="Hatakeyama M."/>
            <person name="Aluri S."/>
            <person name="Balachadran M.T."/>
            <person name="Sivarajan S.R."/>
            <person name="Patrignani A."/>
            <person name="Gruter S."/>
            <person name="Poveda L."/>
            <person name="Shimizu-Inatsugi R."/>
            <person name="Baeten J."/>
            <person name="Francoijs K.J."/>
            <person name="Nataraja K.N."/>
            <person name="Reddy Y.A.N."/>
            <person name="Phadnis S."/>
            <person name="Ravikumar R.L."/>
            <person name="Schlapbach R."/>
            <person name="Sreeman S.M."/>
            <person name="Shimizu K.K."/>
        </authorList>
    </citation>
    <scope>NUCLEOTIDE SEQUENCE</scope>
</reference>
<feature type="region of interest" description="Disordered" evidence="2">
    <location>
        <begin position="936"/>
        <end position="1075"/>
    </location>
</feature>
<evidence type="ECO:0000256" key="1">
    <source>
        <dbReference type="ARBA" id="ARBA00010541"/>
    </source>
</evidence>
<keyword evidence="5" id="KW-1185">Reference proteome</keyword>
<feature type="domain" description="PDZ" evidence="3">
    <location>
        <begin position="252"/>
        <end position="354"/>
    </location>
</feature>
<dbReference type="SUPFAM" id="SSF50156">
    <property type="entry name" value="PDZ domain-like"/>
    <property type="match status" value="2"/>
</dbReference>
<accession>A0AAV5BKX3</accession>
<proteinExistence type="inferred from homology"/>